<dbReference type="GO" id="GO:0022857">
    <property type="term" value="F:transmembrane transporter activity"/>
    <property type="evidence" value="ECO:0007669"/>
    <property type="project" value="TreeGrafter"/>
</dbReference>
<dbReference type="GO" id="GO:0005886">
    <property type="term" value="C:plasma membrane"/>
    <property type="evidence" value="ECO:0007669"/>
    <property type="project" value="UniProtKB-SubCell"/>
</dbReference>
<dbReference type="PANTHER" id="PTHR30572">
    <property type="entry name" value="MEMBRANE COMPONENT OF TRANSPORTER-RELATED"/>
    <property type="match status" value="1"/>
</dbReference>
<comment type="caution">
    <text evidence="10">The sequence shown here is derived from an EMBL/GenBank/DDBJ whole genome shotgun (WGS) entry which is preliminary data.</text>
</comment>
<accession>A0A2A2EF95</accession>
<keyword evidence="11" id="KW-1185">Reference proteome</keyword>
<evidence type="ECO:0000313" key="11">
    <source>
        <dbReference type="Proteomes" id="UP000218399"/>
    </source>
</evidence>
<dbReference type="InterPro" id="IPR003838">
    <property type="entry name" value="ABC3_permease_C"/>
</dbReference>
<evidence type="ECO:0000313" key="10">
    <source>
        <dbReference type="EMBL" id="PAU67606.1"/>
    </source>
</evidence>
<sequence length="565" mass="59178">MIIIVAIITAAATIGLAIVQAAENARTNALANTTISAQISLDRGALMNASRNNDTNNGKPDMDAMRQLMANKTLTLEDYERYDSTSYGVSSSYYIETASAAVADDGIEAVDANGGVIKQDASSKQSSESSETTGNAQSNDARNGKDNDSPPMPEDGMAGGPTGDAGGMRMTTGDFALVGFSSDEAIANAPNGAFTMDSGQVFEYDATDDNDVIISDTLADANDLKVGDTFKVASASDEDTTYTFKVVGVYSNTSDAQMPMGGPMASNANDPANAIYASVATLNKLGLTSDKTIEVTDARGNTRETQAATLSYTYVFDGKANYDKFVHDVKSAGLGDEYTVSSEDVQRYEASLVPIENLSRFAQTLLIVVLVVGAVVLVVLTIFNIRERKYEIGVLTAIGVKKAKVAAQYAVELLVVTLIGLAVGVGVGAATSVPVSNALLSSQMEEQQTQQAQQREQFGRDMQGVPGERPGSADGDSATGGSDTGNDVTGGNANEQPQESNGPCGGMREGLCNASQLMTKLNATVNWATLGWMLLIGLGLTLLAALVASIFVMRYEPLQILADQS</sequence>
<feature type="region of interest" description="Disordered" evidence="6">
    <location>
        <begin position="118"/>
        <end position="168"/>
    </location>
</feature>
<dbReference type="OrthoDB" id="9812886at2"/>
<evidence type="ECO:0000256" key="8">
    <source>
        <dbReference type="SAM" id="SignalP"/>
    </source>
</evidence>
<feature type="chain" id="PRO_5012674573" evidence="8">
    <location>
        <begin position="22"/>
        <end position="565"/>
    </location>
</feature>
<proteinExistence type="predicted"/>
<keyword evidence="8" id="KW-0732">Signal</keyword>
<feature type="compositionally biased region" description="Gly residues" evidence="6">
    <location>
        <begin position="157"/>
        <end position="166"/>
    </location>
</feature>
<evidence type="ECO:0000256" key="3">
    <source>
        <dbReference type="ARBA" id="ARBA00022692"/>
    </source>
</evidence>
<dbReference type="AlphaFoldDB" id="A0A2A2EF95"/>
<keyword evidence="3 7" id="KW-0812">Transmembrane</keyword>
<keyword evidence="2" id="KW-1003">Cell membrane</keyword>
<feature type="transmembrane region" description="Helical" evidence="7">
    <location>
        <begin position="406"/>
        <end position="430"/>
    </location>
</feature>
<evidence type="ECO:0000256" key="1">
    <source>
        <dbReference type="ARBA" id="ARBA00004651"/>
    </source>
</evidence>
<feature type="compositionally biased region" description="Low complexity" evidence="6">
    <location>
        <begin position="444"/>
        <end position="456"/>
    </location>
</feature>
<reference evidence="10 11" key="1">
    <citation type="journal article" date="2017" name="ISME J.">
        <title>Unveiling bifidobacterial biogeography across the mammalian branch of the tree of life.</title>
        <authorList>
            <person name="Milani C."/>
            <person name="Mangifesta M."/>
            <person name="Mancabelli L."/>
            <person name="Lugli G.A."/>
            <person name="James K."/>
            <person name="Duranti S."/>
            <person name="Turroni F."/>
            <person name="Ferrario C."/>
            <person name="Ossiprandi M.C."/>
            <person name="van Sinderen D."/>
            <person name="Ventura M."/>
        </authorList>
    </citation>
    <scope>NUCLEOTIDE SEQUENCE [LARGE SCALE GENOMIC DNA]</scope>
    <source>
        <strain evidence="11">Ham19E</strain>
    </source>
</reference>
<evidence type="ECO:0000256" key="5">
    <source>
        <dbReference type="ARBA" id="ARBA00023136"/>
    </source>
</evidence>
<dbReference type="EMBL" id="MVOH01000013">
    <property type="protein sequence ID" value="PAU67606.1"/>
    <property type="molecule type" value="Genomic_DNA"/>
</dbReference>
<feature type="signal peptide" evidence="8">
    <location>
        <begin position="1"/>
        <end position="21"/>
    </location>
</feature>
<feature type="compositionally biased region" description="Polar residues" evidence="6">
    <location>
        <begin position="132"/>
        <end position="141"/>
    </location>
</feature>
<dbReference type="Proteomes" id="UP000218399">
    <property type="component" value="Unassembled WGS sequence"/>
</dbReference>
<feature type="transmembrane region" description="Helical" evidence="7">
    <location>
        <begin position="361"/>
        <end position="385"/>
    </location>
</feature>
<keyword evidence="4 7" id="KW-1133">Transmembrane helix</keyword>
<protein>
    <submittedName>
        <fullName evidence="10">ABC transporter permease</fullName>
    </submittedName>
</protein>
<dbReference type="Pfam" id="PF02687">
    <property type="entry name" value="FtsX"/>
    <property type="match status" value="1"/>
</dbReference>
<evidence type="ECO:0000259" key="9">
    <source>
        <dbReference type="Pfam" id="PF02687"/>
    </source>
</evidence>
<keyword evidence="5 7" id="KW-0472">Membrane</keyword>
<feature type="transmembrane region" description="Helical" evidence="7">
    <location>
        <begin position="530"/>
        <end position="552"/>
    </location>
</feature>
<feature type="compositionally biased region" description="Polar residues" evidence="6">
    <location>
        <begin position="486"/>
        <end position="501"/>
    </location>
</feature>
<organism evidence="10 11">
    <name type="scientific">Bifidobacterium criceti</name>
    <dbReference type="NCBI Taxonomy" id="1960969"/>
    <lineage>
        <taxon>Bacteria</taxon>
        <taxon>Bacillati</taxon>
        <taxon>Actinomycetota</taxon>
        <taxon>Actinomycetes</taxon>
        <taxon>Bifidobacteriales</taxon>
        <taxon>Bifidobacteriaceae</taxon>
        <taxon>Bifidobacterium</taxon>
    </lineage>
</organism>
<comment type="subcellular location">
    <subcellularLocation>
        <location evidence="1">Cell membrane</location>
        <topology evidence="1">Multi-pass membrane protein</topology>
    </subcellularLocation>
</comment>
<dbReference type="PANTHER" id="PTHR30572:SF9">
    <property type="entry name" value="ABC TRANSPORTER PERMEASE PROTEIN"/>
    <property type="match status" value="1"/>
</dbReference>
<evidence type="ECO:0000256" key="7">
    <source>
        <dbReference type="SAM" id="Phobius"/>
    </source>
</evidence>
<dbReference type="InterPro" id="IPR050250">
    <property type="entry name" value="Macrolide_Exporter_MacB"/>
</dbReference>
<name>A0A2A2EF95_9BIFI</name>
<feature type="region of interest" description="Disordered" evidence="6">
    <location>
        <begin position="444"/>
        <end position="507"/>
    </location>
</feature>
<evidence type="ECO:0000256" key="6">
    <source>
        <dbReference type="SAM" id="MobiDB-lite"/>
    </source>
</evidence>
<evidence type="ECO:0000256" key="2">
    <source>
        <dbReference type="ARBA" id="ARBA00022475"/>
    </source>
</evidence>
<feature type="domain" description="ABC3 transporter permease C-terminal" evidence="9">
    <location>
        <begin position="365"/>
        <end position="440"/>
    </location>
</feature>
<gene>
    <name evidence="10" type="ORF">B1526_1078</name>
</gene>
<feature type="compositionally biased region" description="Low complexity" evidence="6">
    <location>
        <begin position="122"/>
        <end position="131"/>
    </location>
</feature>
<feature type="compositionally biased region" description="Low complexity" evidence="6">
    <location>
        <begin position="472"/>
        <end position="485"/>
    </location>
</feature>
<evidence type="ECO:0000256" key="4">
    <source>
        <dbReference type="ARBA" id="ARBA00022989"/>
    </source>
</evidence>